<dbReference type="Proteomes" id="UP000076490">
    <property type="component" value="Unassembled WGS sequence"/>
</dbReference>
<dbReference type="Gene3D" id="1.10.10.10">
    <property type="entry name" value="Winged helix-like DNA-binding domain superfamily/Winged helix DNA-binding domain"/>
    <property type="match status" value="1"/>
</dbReference>
<dbReference type="PANTHER" id="PTHR43537:SF54">
    <property type="entry name" value="TRANSCRIPTIONAL REGULATOR, GNTR FAMILY"/>
    <property type="match status" value="1"/>
</dbReference>
<dbReference type="OrthoDB" id="9799482at2"/>
<dbReference type="PANTHER" id="PTHR43537">
    <property type="entry name" value="TRANSCRIPTIONAL REGULATOR, GNTR FAMILY"/>
    <property type="match status" value="1"/>
</dbReference>
<dbReference type="SUPFAM" id="SSF46785">
    <property type="entry name" value="Winged helix' DNA-binding domain"/>
    <property type="match status" value="1"/>
</dbReference>
<dbReference type="InterPro" id="IPR036390">
    <property type="entry name" value="WH_DNA-bd_sf"/>
</dbReference>
<gene>
    <name evidence="5" type="ORF">AV656_00550</name>
</gene>
<keyword evidence="3" id="KW-0804">Transcription</keyword>
<organism evidence="5 6">
    <name type="scientific">Bhargavaea cecembensis</name>
    <dbReference type="NCBI Taxonomy" id="394098"/>
    <lineage>
        <taxon>Bacteria</taxon>
        <taxon>Bacillati</taxon>
        <taxon>Bacillota</taxon>
        <taxon>Bacilli</taxon>
        <taxon>Bacillales</taxon>
        <taxon>Caryophanaceae</taxon>
        <taxon>Bhargavaea</taxon>
    </lineage>
</organism>
<protein>
    <submittedName>
        <fullName evidence="5">GntR family transcriptional regulator</fullName>
    </submittedName>
</protein>
<dbReference type="PROSITE" id="PS50949">
    <property type="entry name" value="HTH_GNTR"/>
    <property type="match status" value="1"/>
</dbReference>
<evidence type="ECO:0000256" key="3">
    <source>
        <dbReference type="ARBA" id="ARBA00023163"/>
    </source>
</evidence>
<dbReference type="EMBL" id="LQNT01000001">
    <property type="protein sequence ID" value="KZE39818.1"/>
    <property type="molecule type" value="Genomic_DNA"/>
</dbReference>
<evidence type="ECO:0000256" key="1">
    <source>
        <dbReference type="ARBA" id="ARBA00023015"/>
    </source>
</evidence>
<dbReference type="AlphaFoldDB" id="A0A165HG08"/>
<name>A0A165HG08_9BACL</name>
<dbReference type="CDD" id="cd07377">
    <property type="entry name" value="WHTH_GntR"/>
    <property type="match status" value="1"/>
</dbReference>
<dbReference type="GO" id="GO:0003700">
    <property type="term" value="F:DNA-binding transcription factor activity"/>
    <property type="evidence" value="ECO:0007669"/>
    <property type="project" value="InterPro"/>
</dbReference>
<dbReference type="Pfam" id="PF00392">
    <property type="entry name" value="GntR"/>
    <property type="match status" value="1"/>
</dbReference>
<dbReference type="InterPro" id="IPR036388">
    <property type="entry name" value="WH-like_DNA-bd_sf"/>
</dbReference>
<evidence type="ECO:0000259" key="4">
    <source>
        <dbReference type="PROSITE" id="PS50949"/>
    </source>
</evidence>
<evidence type="ECO:0000256" key="2">
    <source>
        <dbReference type="ARBA" id="ARBA00023125"/>
    </source>
</evidence>
<comment type="caution">
    <text evidence="5">The sequence shown here is derived from an EMBL/GenBank/DDBJ whole genome shotgun (WGS) entry which is preliminary data.</text>
</comment>
<proteinExistence type="predicted"/>
<sequence length="228" mass="25861">MTETKPSRKMFLEVVQELRTLIGNENIRAGDKLPSERVLAERLGTGRSTIREALRSLELLGLIESRQGEGTFLSDFRKHQLVEVLAAFILQEPKSLEDVSATMRIHEKEAVRVSSGYTEIRTLPLWGSLIDAVESDESYLREDIVREVLIASGNRLSLKIWHLLYQYAGKPYTGEAEAVERTEIASMLRLIRSGETEKAVAAYDRWTEIVHAQRGNTDGDHPRDVQEK</sequence>
<dbReference type="GO" id="GO:0003677">
    <property type="term" value="F:DNA binding"/>
    <property type="evidence" value="ECO:0007669"/>
    <property type="project" value="UniProtKB-KW"/>
</dbReference>
<accession>A0A165HG08</accession>
<keyword evidence="1" id="KW-0805">Transcription regulation</keyword>
<evidence type="ECO:0000313" key="5">
    <source>
        <dbReference type="EMBL" id="KZE39818.1"/>
    </source>
</evidence>
<evidence type="ECO:0000313" key="6">
    <source>
        <dbReference type="Proteomes" id="UP000076490"/>
    </source>
</evidence>
<reference evidence="5 6" key="1">
    <citation type="submission" date="2016-01" db="EMBL/GenBank/DDBJ databases">
        <title>Whole genome sequencing of Bhargavaea cecembensis T14.</title>
        <authorList>
            <person name="Hong K.W."/>
        </authorList>
    </citation>
    <scope>NUCLEOTIDE SEQUENCE [LARGE SCALE GENOMIC DNA]</scope>
    <source>
        <strain evidence="5 6">T14</strain>
    </source>
</reference>
<dbReference type="InterPro" id="IPR000524">
    <property type="entry name" value="Tscrpt_reg_HTH_GntR"/>
</dbReference>
<dbReference type="SMART" id="SM00345">
    <property type="entry name" value="HTH_GNTR"/>
    <property type="match status" value="1"/>
</dbReference>
<dbReference type="PRINTS" id="PR00035">
    <property type="entry name" value="HTHGNTR"/>
</dbReference>
<keyword evidence="2" id="KW-0238">DNA-binding</keyword>
<dbReference type="RefSeq" id="WP_063177810.1">
    <property type="nucleotide sequence ID" value="NZ_LQNT01000001.1"/>
</dbReference>
<feature type="domain" description="HTH gntR-type" evidence="4">
    <location>
        <begin position="8"/>
        <end position="76"/>
    </location>
</feature>